<comment type="subcellular location">
    <subcellularLocation>
        <location evidence="9">Cytoplasm</location>
    </subcellularLocation>
</comment>
<dbReference type="InterPro" id="IPR023637">
    <property type="entry name" value="Urocanase-like"/>
</dbReference>
<dbReference type="PANTHER" id="PTHR12216:SF3">
    <property type="entry name" value="UROCANATE HYDRATASE"/>
    <property type="match status" value="1"/>
</dbReference>
<feature type="binding site" evidence="9">
    <location>
        <begin position="132"/>
        <end position="133"/>
    </location>
    <ligand>
        <name>NAD(+)</name>
        <dbReference type="ChEBI" id="CHEBI:57540"/>
    </ligand>
</feature>
<name>A0ABT1AYA1_9FLAO</name>
<dbReference type="InterPro" id="IPR036190">
    <property type="entry name" value="Urocanase_sf"/>
</dbReference>
<evidence type="ECO:0000256" key="2">
    <source>
        <dbReference type="ARBA" id="ARBA00007578"/>
    </source>
</evidence>
<feature type="domain" description="Urocanase C-terminal" evidence="12">
    <location>
        <begin position="443"/>
        <end position="647"/>
    </location>
</feature>
<dbReference type="HAMAP" id="MF_00577">
    <property type="entry name" value="HutU"/>
    <property type="match status" value="1"/>
</dbReference>
<evidence type="ECO:0000256" key="9">
    <source>
        <dbReference type="HAMAP-Rule" id="MF_00577"/>
    </source>
</evidence>
<dbReference type="Pfam" id="PF17392">
    <property type="entry name" value="Urocanase_C"/>
    <property type="match status" value="1"/>
</dbReference>
<dbReference type="Pfam" id="PF17391">
    <property type="entry name" value="Urocanase_N"/>
    <property type="match status" value="1"/>
</dbReference>
<dbReference type="PANTHER" id="PTHR12216">
    <property type="entry name" value="UROCANATE HYDRATASE"/>
    <property type="match status" value="1"/>
</dbReference>
<reference evidence="13 14" key="1">
    <citation type="submission" date="2022-06" db="EMBL/GenBank/DDBJ databases">
        <authorList>
            <person name="Xuan X."/>
        </authorList>
    </citation>
    <scope>NUCLEOTIDE SEQUENCE [LARGE SCALE GENOMIC DNA]</scope>
    <source>
        <strain evidence="13 14">2V75</strain>
    </source>
</reference>
<evidence type="ECO:0000259" key="10">
    <source>
        <dbReference type="Pfam" id="PF01175"/>
    </source>
</evidence>
<evidence type="ECO:0000256" key="3">
    <source>
        <dbReference type="ARBA" id="ARBA00011992"/>
    </source>
</evidence>
<dbReference type="InterPro" id="IPR023636">
    <property type="entry name" value="Urocanase_CS"/>
</dbReference>
<keyword evidence="9" id="KW-0963">Cytoplasm</keyword>
<comment type="caution">
    <text evidence="9">Lacks conserved residue(s) required for the propagation of feature annotation.</text>
</comment>
<comment type="similarity">
    <text evidence="2 9">Belongs to the urocanase family.</text>
</comment>
<dbReference type="GO" id="GO:0016153">
    <property type="term" value="F:urocanate hydratase activity"/>
    <property type="evidence" value="ECO:0007669"/>
    <property type="project" value="UniProtKB-EC"/>
</dbReference>
<dbReference type="InterPro" id="IPR035401">
    <property type="entry name" value="Urocanase_C"/>
</dbReference>
<evidence type="ECO:0000313" key="14">
    <source>
        <dbReference type="Proteomes" id="UP001206312"/>
    </source>
</evidence>
<comment type="pathway">
    <text evidence="1 9">Amino-acid degradation; L-histidine degradation into L-glutamate; N-formimidoyl-L-glutamate from L-histidine: step 2/3.</text>
</comment>
<evidence type="ECO:0000259" key="11">
    <source>
        <dbReference type="Pfam" id="PF17391"/>
    </source>
</evidence>
<dbReference type="Pfam" id="PF01175">
    <property type="entry name" value="Urocanase"/>
    <property type="match status" value="1"/>
</dbReference>
<dbReference type="NCBIfam" id="NF003820">
    <property type="entry name" value="PRK05414.1"/>
    <property type="match status" value="1"/>
</dbReference>
<feature type="binding site" evidence="9">
    <location>
        <position position="210"/>
    </location>
    <ligand>
        <name>NAD(+)</name>
        <dbReference type="ChEBI" id="CHEBI:57540"/>
    </ligand>
</feature>
<evidence type="ECO:0000256" key="6">
    <source>
        <dbReference type="ARBA" id="ARBA00023239"/>
    </source>
</evidence>
<gene>
    <name evidence="9" type="primary">hutU</name>
    <name evidence="13" type="ORF">NG653_08810</name>
</gene>
<evidence type="ECO:0000259" key="12">
    <source>
        <dbReference type="Pfam" id="PF17392"/>
    </source>
</evidence>
<comment type="function">
    <text evidence="9">Catalyzes the conversion of urocanate to 4-imidazolone-5-propionate.</text>
</comment>
<dbReference type="RefSeq" id="WP_252741331.1">
    <property type="nucleotide sequence ID" value="NZ_JAMXIB010000006.1"/>
</dbReference>
<dbReference type="InterPro" id="IPR035085">
    <property type="entry name" value="Urocanase_Rossmann-like"/>
</dbReference>
<proteinExistence type="inferred from homology"/>
<feature type="binding site" evidence="9">
    <location>
        <position position="278"/>
    </location>
    <ligand>
        <name>NAD(+)</name>
        <dbReference type="ChEBI" id="CHEBI:57540"/>
    </ligand>
</feature>
<evidence type="ECO:0000256" key="4">
    <source>
        <dbReference type="ARBA" id="ARBA00022808"/>
    </source>
</evidence>
<dbReference type="Gene3D" id="3.40.1770.10">
    <property type="entry name" value="Urocanase superfamily"/>
    <property type="match status" value="2"/>
</dbReference>
<protein>
    <recommendedName>
        <fullName evidence="3 9">Urocanate hydratase</fullName>
        <shortName evidence="9">Urocanase</shortName>
        <ecNumber evidence="3 9">4.2.1.49</ecNumber>
    </recommendedName>
    <alternativeName>
        <fullName evidence="7 9">Imidazolonepropionate hydrolase</fullName>
    </alternativeName>
</protein>
<feature type="domain" description="Urocanase Rossmann-like" evidence="10">
    <location>
        <begin position="220"/>
        <end position="437"/>
    </location>
</feature>
<dbReference type="InterPro" id="IPR055351">
    <property type="entry name" value="Urocanase"/>
</dbReference>
<evidence type="ECO:0000256" key="5">
    <source>
        <dbReference type="ARBA" id="ARBA00023027"/>
    </source>
</evidence>
<evidence type="ECO:0000256" key="1">
    <source>
        <dbReference type="ARBA" id="ARBA00004794"/>
    </source>
</evidence>
<dbReference type="EC" id="4.2.1.49" evidence="3 9"/>
<dbReference type="PIRSF" id="PIRSF001423">
    <property type="entry name" value="Urocanate_hydrat"/>
    <property type="match status" value="1"/>
</dbReference>
<dbReference type="InterPro" id="IPR038364">
    <property type="entry name" value="Urocanase_central_sf"/>
</dbReference>
<keyword evidence="14" id="KW-1185">Reference proteome</keyword>
<comment type="caution">
    <text evidence="13">The sequence shown here is derived from an EMBL/GenBank/DDBJ whole genome shotgun (WGS) entry which is preliminary data.</text>
</comment>
<accession>A0ABT1AYA1</accession>
<dbReference type="PROSITE" id="PS01233">
    <property type="entry name" value="UROCANASE"/>
    <property type="match status" value="1"/>
</dbReference>
<evidence type="ECO:0000313" key="13">
    <source>
        <dbReference type="EMBL" id="MCO5724952.1"/>
    </source>
</evidence>
<feature type="binding site" evidence="9">
    <location>
        <position position="405"/>
    </location>
    <ligand>
        <name>NAD(+)</name>
        <dbReference type="ChEBI" id="CHEBI:57540"/>
    </ligand>
</feature>
<dbReference type="InterPro" id="IPR035400">
    <property type="entry name" value="Urocanase_N"/>
</dbReference>
<comment type="cofactor">
    <cofactor evidence="9">
        <name>NAD(+)</name>
        <dbReference type="ChEBI" id="CHEBI:57540"/>
    </cofactor>
    <text evidence="9">Binds 1 NAD(+) per subunit.</text>
</comment>
<dbReference type="Gene3D" id="3.40.50.10730">
    <property type="entry name" value="Urocanase like domains"/>
    <property type="match status" value="1"/>
</dbReference>
<organism evidence="13 14">
    <name type="scientific">Robiginitalea marina</name>
    <dbReference type="NCBI Taxonomy" id="2954105"/>
    <lineage>
        <taxon>Bacteria</taxon>
        <taxon>Pseudomonadati</taxon>
        <taxon>Bacteroidota</taxon>
        <taxon>Flavobacteriia</taxon>
        <taxon>Flavobacteriales</taxon>
        <taxon>Flavobacteriaceae</taxon>
        <taxon>Robiginitalea</taxon>
    </lineage>
</organism>
<keyword evidence="6 9" id="KW-0456">Lyase</keyword>
<keyword evidence="5 9" id="KW-0520">NAD</keyword>
<dbReference type="Proteomes" id="UP001206312">
    <property type="component" value="Unassembled WGS sequence"/>
</dbReference>
<feature type="binding site" evidence="9">
    <location>
        <position position="594"/>
    </location>
    <ligand>
        <name>NAD(+)</name>
        <dbReference type="ChEBI" id="CHEBI:57540"/>
    </ligand>
</feature>
<feature type="domain" description="Urocanase N-terminal" evidence="11">
    <location>
        <begin position="91"/>
        <end position="217"/>
    </location>
</feature>
<dbReference type="SUPFAM" id="SSF111326">
    <property type="entry name" value="Urocanase"/>
    <property type="match status" value="1"/>
</dbReference>
<dbReference type="EMBL" id="JAMXIB010000006">
    <property type="protein sequence ID" value="MCO5724952.1"/>
    <property type="molecule type" value="Genomic_DNA"/>
</dbReference>
<evidence type="ECO:0000256" key="7">
    <source>
        <dbReference type="ARBA" id="ARBA00031640"/>
    </source>
</evidence>
<comment type="catalytic activity">
    <reaction evidence="8 9">
        <text>4-imidazolone-5-propanoate = trans-urocanate + H2O</text>
        <dbReference type="Rhea" id="RHEA:13101"/>
        <dbReference type="ChEBI" id="CHEBI:15377"/>
        <dbReference type="ChEBI" id="CHEBI:17771"/>
        <dbReference type="ChEBI" id="CHEBI:77893"/>
        <dbReference type="EC" id="4.2.1.49"/>
    </reaction>
</comment>
<evidence type="ECO:0000256" key="8">
    <source>
        <dbReference type="ARBA" id="ARBA00047623"/>
    </source>
</evidence>
<keyword evidence="4 9" id="KW-0369">Histidine metabolism</keyword>
<sequence length="677" mass="75092">MTTTPDLKAFQKAIRQGIPATLPPTRKRDGHLPHAPVRKDLLSPEEKKLALRNALRYFPPGWHAELAGEFLEELHAYGRIYMYRFRPEYPMHARPLSAYPARSRTAAAIMLMIQNNLDPQVAQHPEELITYGGNGAVFQNWAQYLLTMQYLSEMTDTQTLHMYSGHPMGLFPSSEDAPRVVVTNGMMVPNYSKPDDWERFNALGVTQYGQMTAGSYMYIGPQGIVHGTTITVLNAFRRVLPRESDFRGRVFLTSGLGGMSGAQPKAGNIAGCITVCAEVNPAAAEKRHRQGWVDELHPNLDGLVARTRKAIAERESVSLAYVGNVVHVWERFAEESIPVVLGSDQTSLHNPWAGGYYPADLGFEEANTLMARDPEAFRDRVQASLRRHAAAINRHTARGTYFFDYGNAFLLEASRAGAEVMAPNGIDFRYPSYVQDILGPLCFDYGFGPFRWVCTSGDPEDLRRTDQIALRVMKKQLEGAPEEIRQQLHDNIHWISEAEQNRLVVGSQARILYADAEGRVAIARAFNEALAEGSLSAPVVLGRDHHDVSGTDSPFRETSNIFDGSRFTADMAVHNVLGDSFRGASWVSLHNGGGVGWGEVINGGFGLLLDGTPEAERRLTNMLFFDVNNGIARRSWARNPGAMSALKRELARTPGLKVSLPNLVEDALLDNLFKPSL</sequence>